<name>B0T5V4_CAUSK</name>
<dbReference type="STRING" id="366602.Caul_1984"/>
<dbReference type="KEGG" id="cak:Caul_1984"/>
<dbReference type="EMBL" id="CP000927">
    <property type="protein sequence ID" value="ABZ71112.1"/>
    <property type="molecule type" value="Genomic_DNA"/>
</dbReference>
<dbReference type="HOGENOM" id="CLU_219670_0_0_5"/>
<sequence length="39" mass="4384">MTPIQSKFCLLRVGSAKRLTQSFDVGTIKEGLVSQYYFA</sequence>
<gene>
    <name evidence="1" type="ordered locus">Caul_1984</name>
</gene>
<accession>B0T5V4</accession>
<organism evidence="1">
    <name type="scientific">Caulobacter sp. (strain K31)</name>
    <dbReference type="NCBI Taxonomy" id="366602"/>
    <lineage>
        <taxon>Bacteria</taxon>
        <taxon>Pseudomonadati</taxon>
        <taxon>Pseudomonadota</taxon>
        <taxon>Alphaproteobacteria</taxon>
        <taxon>Caulobacterales</taxon>
        <taxon>Caulobacteraceae</taxon>
        <taxon>Caulobacter</taxon>
    </lineage>
</organism>
<evidence type="ECO:0000313" key="1">
    <source>
        <dbReference type="EMBL" id="ABZ71112.1"/>
    </source>
</evidence>
<reference evidence="1" key="1">
    <citation type="submission" date="2008-01" db="EMBL/GenBank/DDBJ databases">
        <title>Complete sequence of chromosome of Caulobacter sp. K31.</title>
        <authorList>
            <consortium name="US DOE Joint Genome Institute"/>
            <person name="Copeland A."/>
            <person name="Lucas S."/>
            <person name="Lapidus A."/>
            <person name="Barry K."/>
            <person name="Glavina del Rio T."/>
            <person name="Dalin E."/>
            <person name="Tice H."/>
            <person name="Pitluck S."/>
            <person name="Bruce D."/>
            <person name="Goodwin L."/>
            <person name="Thompson L.S."/>
            <person name="Brettin T."/>
            <person name="Detter J.C."/>
            <person name="Han C."/>
            <person name="Schmutz J."/>
            <person name="Larimer F."/>
            <person name="Land M."/>
            <person name="Hauser L."/>
            <person name="Kyrpides N."/>
            <person name="Kim E."/>
            <person name="Stephens C."/>
            <person name="Richardson P."/>
        </authorList>
    </citation>
    <scope>NUCLEOTIDE SEQUENCE [LARGE SCALE GENOMIC DNA]</scope>
    <source>
        <strain evidence="1">K31</strain>
    </source>
</reference>
<proteinExistence type="predicted"/>
<dbReference type="AlphaFoldDB" id="B0T5V4"/>
<protein>
    <submittedName>
        <fullName evidence="1">Uncharacterized protein</fullName>
    </submittedName>
</protein>